<dbReference type="SUPFAM" id="SSF53335">
    <property type="entry name" value="S-adenosyl-L-methionine-dependent methyltransferases"/>
    <property type="match status" value="1"/>
</dbReference>
<dbReference type="PANTHER" id="PTHR43591">
    <property type="entry name" value="METHYLTRANSFERASE"/>
    <property type="match status" value="1"/>
</dbReference>
<evidence type="ECO:0000313" key="4">
    <source>
        <dbReference type="Proteomes" id="UP001172102"/>
    </source>
</evidence>
<evidence type="ECO:0000256" key="1">
    <source>
        <dbReference type="ARBA" id="ARBA00038158"/>
    </source>
</evidence>
<dbReference type="Gene3D" id="3.40.50.150">
    <property type="entry name" value="Vaccinia Virus protein VP39"/>
    <property type="match status" value="1"/>
</dbReference>
<dbReference type="Proteomes" id="UP001172102">
    <property type="component" value="Unassembled WGS sequence"/>
</dbReference>
<proteinExistence type="inferred from homology"/>
<reference evidence="3" key="1">
    <citation type="submission" date="2023-06" db="EMBL/GenBank/DDBJ databases">
        <title>Genome-scale phylogeny and comparative genomics of the fungal order Sordariales.</title>
        <authorList>
            <consortium name="Lawrence Berkeley National Laboratory"/>
            <person name="Hensen N."/>
            <person name="Bonometti L."/>
            <person name="Westerberg I."/>
            <person name="Brannstrom I.O."/>
            <person name="Guillou S."/>
            <person name="Cros-Aarteil S."/>
            <person name="Calhoun S."/>
            <person name="Haridas S."/>
            <person name="Kuo A."/>
            <person name="Mondo S."/>
            <person name="Pangilinan J."/>
            <person name="Riley R."/>
            <person name="Labutti K."/>
            <person name="Andreopoulos B."/>
            <person name="Lipzen A."/>
            <person name="Chen C."/>
            <person name="Yanf M."/>
            <person name="Daum C."/>
            <person name="Ng V."/>
            <person name="Clum A."/>
            <person name="Steindorff A."/>
            <person name="Ohm R."/>
            <person name="Martin F."/>
            <person name="Silar P."/>
            <person name="Natvig D."/>
            <person name="Lalanne C."/>
            <person name="Gautier V."/>
            <person name="Ament-Velasquez S.L."/>
            <person name="Kruys A."/>
            <person name="Hutchinson M.I."/>
            <person name="Powell A.J."/>
            <person name="Barry K."/>
            <person name="Miller A.N."/>
            <person name="Grigoriev I.V."/>
            <person name="Debuchy R."/>
            <person name="Gladieux P."/>
            <person name="Thoren M.H."/>
            <person name="Johannesson H."/>
        </authorList>
    </citation>
    <scope>NUCLEOTIDE SEQUENCE</scope>
    <source>
        <strain evidence="3">SMH4607-1</strain>
    </source>
</reference>
<comment type="caution">
    <text evidence="3">The sequence shown here is derived from an EMBL/GenBank/DDBJ whole genome shotgun (WGS) entry which is preliminary data.</text>
</comment>
<organism evidence="3 4">
    <name type="scientific">Lasiosphaeris hirsuta</name>
    <dbReference type="NCBI Taxonomy" id="260670"/>
    <lineage>
        <taxon>Eukaryota</taxon>
        <taxon>Fungi</taxon>
        <taxon>Dikarya</taxon>
        <taxon>Ascomycota</taxon>
        <taxon>Pezizomycotina</taxon>
        <taxon>Sordariomycetes</taxon>
        <taxon>Sordariomycetidae</taxon>
        <taxon>Sordariales</taxon>
        <taxon>Lasiosphaeriaceae</taxon>
        <taxon>Lasiosphaeris</taxon>
    </lineage>
</organism>
<dbReference type="PANTHER" id="PTHR43591:SF10">
    <property type="entry name" value="ABC TRANSMEMBRANE TYPE-1 DOMAIN-CONTAINING PROTEIN-RELATED"/>
    <property type="match status" value="1"/>
</dbReference>
<evidence type="ECO:0000256" key="2">
    <source>
        <dbReference type="SAM" id="MobiDB-lite"/>
    </source>
</evidence>
<name>A0AA40B989_9PEZI</name>
<keyword evidence="4" id="KW-1185">Reference proteome</keyword>
<accession>A0AA40B989</accession>
<gene>
    <name evidence="3" type="ORF">B0H67DRAFT_17117</name>
</gene>
<keyword evidence="3" id="KW-0489">Methyltransferase</keyword>
<sequence>MRRREEEQAAVEQAEEGSIVVDRDEVLGGGSDAGYESDNNTSASTSLAESMRDYVFENGRRYHRFREGRYNFPNDDVEQQREDMKHAMVKMLCGQLSFAPLGVNPQEMLDIGTGTGIWAIEMGDIYESANILGVDLSPIQPEWVPPNVRFMVDDIESPWLHPRNFFDYIHARHTVMAIKDWPRLMRRTLEHLRPGGWLEIQEVYHFPISLNGTMAADNPVAQYWALINEGLGNLGVNFHGVVGLAEMMRECGYINVTERILQIPIGTWPKNKVLKTAGLYWRTILLDGIQAIALGPLTRGCGWSREQVELFLIQVRRAYQENSTLMYMPLHIIYGQKPMNY</sequence>
<dbReference type="InterPro" id="IPR029063">
    <property type="entry name" value="SAM-dependent_MTases_sf"/>
</dbReference>
<feature type="compositionally biased region" description="Polar residues" evidence="2">
    <location>
        <begin position="37"/>
        <end position="47"/>
    </location>
</feature>
<dbReference type="Pfam" id="PF13489">
    <property type="entry name" value="Methyltransf_23"/>
    <property type="match status" value="1"/>
</dbReference>
<dbReference type="EMBL" id="JAUKUA010000001">
    <property type="protein sequence ID" value="KAK0729947.1"/>
    <property type="molecule type" value="Genomic_DNA"/>
</dbReference>
<dbReference type="GO" id="GO:0032259">
    <property type="term" value="P:methylation"/>
    <property type="evidence" value="ECO:0007669"/>
    <property type="project" value="UniProtKB-KW"/>
</dbReference>
<comment type="similarity">
    <text evidence="1">Belongs to the methyltransferase superfamily. LaeA methyltransferase family.</text>
</comment>
<evidence type="ECO:0000313" key="3">
    <source>
        <dbReference type="EMBL" id="KAK0729947.1"/>
    </source>
</evidence>
<dbReference type="GO" id="GO:0008168">
    <property type="term" value="F:methyltransferase activity"/>
    <property type="evidence" value="ECO:0007669"/>
    <property type="project" value="UniProtKB-KW"/>
</dbReference>
<keyword evidence="3" id="KW-0808">Transferase</keyword>
<dbReference type="AlphaFoldDB" id="A0AA40B989"/>
<dbReference type="CDD" id="cd02440">
    <property type="entry name" value="AdoMet_MTases"/>
    <property type="match status" value="1"/>
</dbReference>
<feature type="region of interest" description="Disordered" evidence="2">
    <location>
        <begin position="1"/>
        <end position="47"/>
    </location>
</feature>
<protein>
    <submittedName>
        <fullName evidence="3">S-adenosyl-L-methionine-dependent methyltransferase</fullName>
    </submittedName>
</protein>